<organism evidence="2 3">
    <name type="scientific">Bacillus atrophaeus (strain 1942)</name>
    <dbReference type="NCBI Taxonomy" id="720555"/>
    <lineage>
        <taxon>Bacteria</taxon>
        <taxon>Bacillati</taxon>
        <taxon>Bacillota</taxon>
        <taxon>Bacilli</taxon>
        <taxon>Bacillales</taxon>
        <taxon>Bacillaceae</taxon>
        <taxon>Bacillus</taxon>
    </lineage>
</organism>
<dbReference type="InterPro" id="IPR036152">
    <property type="entry name" value="Asp/glu_Ase-like_sf"/>
</dbReference>
<dbReference type="InterPro" id="IPR027473">
    <property type="entry name" value="L-asparaginase_C"/>
</dbReference>
<dbReference type="PIRSF" id="PIRSF001220">
    <property type="entry name" value="L-ASNase_gatD"/>
    <property type="match status" value="1"/>
</dbReference>
<proteinExistence type="predicted"/>
<dbReference type="PIRSF" id="PIRSF500176">
    <property type="entry name" value="L_ASNase"/>
    <property type="match status" value="1"/>
</dbReference>
<evidence type="ECO:0000313" key="3">
    <source>
        <dbReference type="Proteomes" id="UP000006867"/>
    </source>
</evidence>
<keyword evidence="3" id="KW-1185">Reference proteome</keyword>
<dbReference type="InterPro" id="IPR040919">
    <property type="entry name" value="Asparaginase_C"/>
</dbReference>
<protein>
    <submittedName>
        <fullName evidence="2">Asparaginase</fullName>
    </submittedName>
</protein>
<dbReference type="SUPFAM" id="SSF53774">
    <property type="entry name" value="Glutaminase/Asparaginase"/>
    <property type="match status" value="1"/>
</dbReference>
<accession>A0ABM5LX79</accession>
<evidence type="ECO:0000259" key="1">
    <source>
        <dbReference type="Pfam" id="PF17763"/>
    </source>
</evidence>
<dbReference type="Proteomes" id="UP000006867">
    <property type="component" value="Chromosome"/>
</dbReference>
<dbReference type="Pfam" id="PF17763">
    <property type="entry name" value="Asparaginase_C"/>
    <property type="match status" value="1"/>
</dbReference>
<dbReference type="EMBL" id="CP002207">
    <property type="protein sequence ID" value="ADP32429.1"/>
    <property type="molecule type" value="Genomic_DNA"/>
</dbReference>
<dbReference type="Gene3D" id="3.40.50.40">
    <property type="match status" value="1"/>
</dbReference>
<evidence type="ECO:0000313" key="2">
    <source>
        <dbReference type="EMBL" id="ADP32429.1"/>
    </source>
</evidence>
<name>A0ABM5LX79_BACA1</name>
<gene>
    <name evidence="2" type="ordered locus">BATR1942_07395</name>
</gene>
<feature type="domain" description="Asparaginase/glutaminase C-terminal" evidence="1">
    <location>
        <begin position="22"/>
        <end position="83"/>
    </location>
</feature>
<reference evidence="2 3" key="1">
    <citation type="journal article" date="2011" name="Front. Microbiol.">
        <title>Genomic signatures of strain selection and enhancement in Bacillus atrophaeus var. globigii, a historical biowarfare simulant.</title>
        <authorList>
            <person name="Gibbons H.S."/>
            <person name="Broomall S.M."/>
            <person name="McNew L.A."/>
            <person name="Daligault H."/>
            <person name="Chapman C."/>
            <person name="Bruce D."/>
            <person name="Karavis M."/>
            <person name="Krepps M."/>
            <person name="McGregor P.A."/>
            <person name="Hong C."/>
            <person name="Park K.H."/>
            <person name="Akmal A."/>
            <person name="Feldman A."/>
            <person name="Lin J.S."/>
            <person name="Chang W.E."/>
            <person name="Higgs B.W."/>
            <person name="Demirev P."/>
            <person name="Lindquist J."/>
            <person name="Liem A."/>
            <person name="Fochler E."/>
            <person name="Read T.D."/>
            <person name="Tapia R."/>
            <person name="Johnson S."/>
            <person name="Bishop-Lilly K.A."/>
            <person name="Detter C."/>
            <person name="Han C."/>
            <person name="Sozhamannan S."/>
            <person name="Rosenzweig C.N."/>
            <person name="Skowronski E.W."/>
        </authorList>
    </citation>
    <scope>NUCLEOTIDE SEQUENCE [LARGE SCALE GENOMIC DNA]</scope>
    <source>
        <strain evidence="2 3">1942</strain>
    </source>
</reference>
<dbReference type="InterPro" id="IPR006034">
    <property type="entry name" value="Asparaginase/glutaminase-like"/>
</dbReference>
<sequence>MQTYRHTTETAFDVRLINELSKVSIIYAHQGDDRYLYDAAVQAGAKGIVVATAGGYTISKQAEAGIHDALKGGFRHTVISTQYGNC</sequence>